<evidence type="ECO:0000313" key="1">
    <source>
        <dbReference type="EMBL" id="VDN13329.1"/>
    </source>
</evidence>
<gene>
    <name evidence="1" type="ORF">DILT_LOCUS9160</name>
</gene>
<evidence type="ECO:0000313" key="2">
    <source>
        <dbReference type="Proteomes" id="UP000281553"/>
    </source>
</evidence>
<sequence length="67" mass="7797">MLARDGNYDVTMECIVNGYPDPDLNWFKGVYDPNENNVPLYDSDRYELEKTRSYGAVGTNVSTYRHR</sequence>
<accession>A0A3P7NXC8</accession>
<proteinExistence type="predicted"/>
<dbReference type="EMBL" id="UYRU01056147">
    <property type="protein sequence ID" value="VDN13329.1"/>
    <property type="molecule type" value="Genomic_DNA"/>
</dbReference>
<keyword evidence="2" id="KW-1185">Reference proteome</keyword>
<name>A0A3P7NXC8_DIBLA</name>
<dbReference type="Gene3D" id="2.60.40.10">
    <property type="entry name" value="Immunoglobulins"/>
    <property type="match status" value="1"/>
</dbReference>
<protein>
    <recommendedName>
        <fullName evidence="3">Ig-like domain-containing protein</fullName>
    </recommendedName>
</protein>
<dbReference type="AlphaFoldDB" id="A0A3P7NXC8"/>
<dbReference type="OrthoDB" id="9972932at2759"/>
<evidence type="ECO:0008006" key="3">
    <source>
        <dbReference type="Google" id="ProtNLM"/>
    </source>
</evidence>
<dbReference type="Proteomes" id="UP000281553">
    <property type="component" value="Unassembled WGS sequence"/>
</dbReference>
<organism evidence="1 2">
    <name type="scientific">Dibothriocephalus latus</name>
    <name type="common">Fish tapeworm</name>
    <name type="synonym">Diphyllobothrium latum</name>
    <dbReference type="NCBI Taxonomy" id="60516"/>
    <lineage>
        <taxon>Eukaryota</taxon>
        <taxon>Metazoa</taxon>
        <taxon>Spiralia</taxon>
        <taxon>Lophotrochozoa</taxon>
        <taxon>Platyhelminthes</taxon>
        <taxon>Cestoda</taxon>
        <taxon>Eucestoda</taxon>
        <taxon>Diphyllobothriidea</taxon>
        <taxon>Diphyllobothriidae</taxon>
        <taxon>Dibothriocephalus</taxon>
    </lineage>
</organism>
<reference evidence="1 2" key="1">
    <citation type="submission" date="2018-11" db="EMBL/GenBank/DDBJ databases">
        <authorList>
            <consortium name="Pathogen Informatics"/>
        </authorList>
    </citation>
    <scope>NUCLEOTIDE SEQUENCE [LARGE SCALE GENOMIC DNA]</scope>
</reference>
<dbReference type="InterPro" id="IPR036179">
    <property type="entry name" value="Ig-like_dom_sf"/>
</dbReference>
<dbReference type="InterPro" id="IPR013783">
    <property type="entry name" value="Ig-like_fold"/>
</dbReference>
<dbReference type="SUPFAM" id="SSF48726">
    <property type="entry name" value="Immunoglobulin"/>
    <property type="match status" value="1"/>
</dbReference>